<feature type="transmembrane region" description="Helical" evidence="8">
    <location>
        <begin position="293"/>
        <end position="316"/>
    </location>
</feature>
<keyword evidence="3" id="KW-0813">Transport</keyword>
<proteinExistence type="inferred from homology"/>
<feature type="transmembrane region" description="Helical" evidence="8">
    <location>
        <begin position="250"/>
        <end position="272"/>
    </location>
</feature>
<keyword evidence="11" id="KW-1185">Reference proteome</keyword>
<feature type="transmembrane region" description="Helical" evidence="8">
    <location>
        <begin position="162"/>
        <end position="180"/>
    </location>
</feature>
<evidence type="ECO:0000256" key="4">
    <source>
        <dbReference type="ARBA" id="ARBA00022475"/>
    </source>
</evidence>
<protein>
    <submittedName>
        <fullName evidence="10">Multidrug resistance protein stp</fullName>
    </submittedName>
</protein>
<comment type="subcellular location">
    <subcellularLocation>
        <location evidence="1">Cell membrane</location>
        <topology evidence="1">Multi-pass membrane protein</topology>
    </subcellularLocation>
</comment>
<feature type="transmembrane region" description="Helical" evidence="8">
    <location>
        <begin position="328"/>
        <end position="350"/>
    </location>
</feature>
<organism evidence="10 11">
    <name type="scientific">Corynebacterium occultum</name>
    <dbReference type="NCBI Taxonomy" id="2675219"/>
    <lineage>
        <taxon>Bacteria</taxon>
        <taxon>Bacillati</taxon>
        <taxon>Actinomycetota</taxon>
        <taxon>Actinomycetes</taxon>
        <taxon>Mycobacteriales</taxon>
        <taxon>Corynebacteriaceae</taxon>
        <taxon>Corynebacterium</taxon>
    </lineage>
</organism>
<dbReference type="Proteomes" id="UP000424462">
    <property type="component" value="Chromosome"/>
</dbReference>
<gene>
    <name evidence="10" type="primary">stp3</name>
    <name evidence="10" type="ORF">COCCU_08995</name>
</gene>
<dbReference type="PANTHER" id="PTHR42718:SF9">
    <property type="entry name" value="MAJOR FACILITATOR SUPERFAMILY MULTIDRUG TRANSPORTER MFSC"/>
    <property type="match status" value="1"/>
</dbReference>
<dbReference type="Gene3D" id="1.20.1250.20">
    <property type="entry name" value="MFS general substrate transporter like domains"/>
    <property type="match status" value="1"/>
</dbReference>
<dbReference type="KEGG" id="cok:COCCU_08995"/>
<accession>A0A6B8VU45</accession>
<evidence type="ECO:0000256" key="2">
    <source>
        <dbReference type="ARBA" id="ARBA00008537"/>
    </source>
</evidence>
<evidence type="ECO:0000259" key="9">
    <source>
        <dbReference type="PROSITE" id="PS50850"/>
    </source>
</evidence>
<dbReference type="SUPFAM" id="SSF103473">
    <property type="entry name" value="MFS general substrate transporter"/>
    <property type="match status" value="1"/>
</dbReference>
<evidence type="ECO:0000256" key="7">
    <source>
        <dbReference type="ARBA" id="ARBA00023136"/>
    </source>
</evidence>
<feature type="domain" description="Major facilitator superfamily (MFS) profile" evidence="9">
    <location>
        <begin position="37"/>
        <end position="483"/>
    </location>
</feature>
<feature type="transmembrane region" description="Helical" evidence="8">
    <location>
        <begin position="428"/>
        <end position="447"/>
    </location>
</feature>
<dbReference type="Gene3D" id="1.20.1720.10">
    <property type="entry name" value="Multidrug resistance protein D"/>
    <property type="match status" value="1"/>
</dbReference>
<comment type="similarity">
    <text evidence="2">Belongs to the major facilitator superfamily. EmrB family.</text>
</comment>
<dbReference type="PRINTS" id="PR01036">
    <property type="entry name" value="TCRTETB"/>
</dbReference>
<evidence type="ECO:0000313" key="10">
    <source>
        <dbReference type="EMBL" id="QGU07723.1"/>
    </source>
</evidence>
<feature type="transmembrane region" description="Helical" evidence="8">
    <location>
        <begin position="357"/>
        <end position="375"/>
    </location>
</feature>
<keyword evidence="6 8" id="KW-1133">Transmembrane helix</keyword>
<feature type="transmembrane region" description="Helical" evidence="8">
    <location>
        <begin position="192"/>
        <end position="213"/>
    </location>
</feature>
<feature type="transmembrane region" description="Helical" evidence="8">
    <location>
        <begin position="128"/>
        <end position="150"/>
    </location>
</feature>
<evidence type="ECO:0000256" key="1">
    <source>
        <dbReference type="ARBA" id="ARBA00004651"/>
    </source>
</evidence>
<evidence type="ECO:0000313" key="11">
    <source>
        <dbReference type="Proteomes" id="UP000424462"/>
    </source>
</evidence>
<dbReference type="NCBIfam" id="TIGR00711">
    <property type="entry name" value="efflux_EmrB"/>
    <property type="match status" value="1"/>
</dbReference>
<dbReference type="InterPro" id="IPR036259">
    <property type="entry name" value="MFS_trans_sf"/>
</dbReference>
<feature type="transmembrane region" description="Helical" evidence="8">
    <location>
        <begin position="36"/>
        <end position="61"/>
    </location>
</feature>
<dbReference type="InterPro" id="IPR020846">
    <property type="entry name" value="MFS_dom"/>
</dbReference>
<dbReference type="CDD" id="cd17321">
    <property type="entry name" value="MFS_MMR_MDR_like"/>
    <property type="match status" value="1"/>
</dbReference>
<name>A0A6B8VU45_9CORY</name>
<dbReference type="AlphaFoldDB" id="A0A6B8VU45"/>
<evidence type="ECO:0000256" key="3">
    <source>
        <dbReference type="ARBA" id="ARBA00022448"/>
    </source>
</evidence>
<evidence type="ECO:0000256" key="8">
    <source>
        <dbReference type="SAM" id="Phobius"/>
    </source>
</evidence>
<dbReference type="GO" id="GO:0005886">
    <property type="term" value="C:plasma membrane"/>
    <property type="evidence" value="ECO:0007669"/>
    <property type="project" value="UniProtKB-SubCell"/>
</dbReference>
<keyword evidence="4" id="KW-1003">Cell membrane</keyword>
<feature type="transmembrane region" description="Helical" evidence="8">
    <location>
        <begin position="103"/>
        <end position="122"/>
    </location>
</feature>
<sequence length="488" mass="50398">MRRDREGQRPRAAAGMPVKVSGTAGLDQLSDRGRMILLYTCCMSVFIISMDSNAVNVALPAMGVSLGASVTQLQWVISAYSLALAGFLMLSGSVADRIGRRRVFQAGLIFFALGSLLSSFAPNAEILIAARVLQGLGGSMLNPVALSIITNAFTNPAQRAKALGIWSGVIGVAMALGPPIGGLLVDLVSWRAVFWINVPIALLAVVLAALFIPESNAGTHRRLDPPGQILMIVFLVSINTALIQGGSLGWSHPLVVGCFIGALGALGVFLWWETRTDTPLLAPSLFRSRIFSVAVICALVAFASTSGFLFVINLFLQQARGLSPMSAGLLLLPLALMVAICAPASGRLVAARGPAPVLIFAGAVMALGGLLLSFIDLDSPLWYLCLAFGVYGIGFGSVNTPITNAAVSGLPKAQAGTAAAVTSTARQIGNGLGAAIFGSLVVARLGAGGPSGFEAAAQPVWWSMAGMGVVIAIAGWSVRSGMREAQAA</sequence>
<keyword evidence="5 8" id="KW-0812">Transmembrane</keyword>
<dbReference type="Pfam" id="PF07690">
    <property type="entry name" value="MFS_1"/>
    <property type="match status" value="1"/>
</dbReference>
<dbReference type="InterPro" id="IPR004638">
    <property type="entry name" value="EmrB-like"/>
</dbReference>
<dbReference type="RefSeq" id="WP_331457787.1">
    <property type="nucleotide sequence ID" value="NZ_CP046455.1"/>
</dbReference>
<reference evidence="10 11" key="1">
    <citation type="submission" date="2019-11" db="EMBL/GenBank/DDBJ databases">
        <title>Complete genome sequence of Corynebacterium kalinowskii 1959, a novel Corynebacterium species isolated from soil of a small paddock in Vilsendorf, Germany.</title>
        <authorList>
            <person name="Schaffert L."/>
            <person name="Ruwe M."/>
            <person name="Milse J."/>
            <person name="Hanuschka K."/>
            <person name="Ortseifen V."/>
            <person name="Droste J."/>
            <person name="Brandt D."/>
            <person name="Schlueter L."/>
            <person name="Kutter Y."/>
            <person name="Vinke S."/>
            <person name="Viehoefer P."/>
            <person name="Jacob L."/>
            <person name="Luebke N.-C."/>
            <person name="Schulte-Berndt E."/>
            <person name="Hain C."/>
            <person name="Linder M."/>
            <person name="Schmidt P."/>
            <person name="Wollenschlaeger L."/>
            <person name="Luttermann T."/>
            <person name="Thieme E."/>
            <person name="Hassa J."/>
            <person name="Haak M."/>
            <person name="Wittchen M."/>
            <person name="Mentz A."/>
            <person name="Persicke M."/>
            <person name="Busche T."/>
            <person name="Ruckert C."/>
        </authorList>
    </citation>
    <scope>NUCLEOTIDE SEQUENCE [LARGE SCALE GENOMIC DNA]</scope>
    <source>
        <strain evidence="10 11">2039</strain>
    </source>
</reference>
<dbReference type="InterPro" id="IPR011701">
    <property type="entry name" value="MFS"/>
</dbReference>
<dbReference type="EMBL" id="CP046455">
    <property type="protein sequence ID" value="QGU07723.1"/>
    <property type="molecule type" value="Genomic_DNA"/>
</dbReference>
<feature type="transmembrane region" description="Helical" evidence="8">
    <location>
        <begin position="73"/>
        <end position="91"/>
    </location>
</feature>
<feature type="transmembrane region" description="Helical" evidence="8">
    <location>
        <begin position="459"/>
        <end position="478"/>
    </location>
</feature>
<feature type="transmembrane region" description="Helical" evidence="8">
    <location>
        <begin position="381"/>
        <end position="407"/>
    </location>
</feature>
<evidence type="ECO:0000256" key="6">
    <source>
        <dbReference type="ARBA" id="ARBA00022989"/>
    </source>
</evidence>
<feature type="transmembrane region" description="Helical" evidence="8">
    <location>
        <begin position="225"/>
        <end position="244"/>
    </location>
</feature>
<dbReference type="PROSITE" id="PS50850">
    <property type="entry name" value="MFS"/>
    <property type="match status" value="1"/>
</dbReference>
<evidence type="ECO:0000256" key="5">
    <source>
        <dbReference type="ARBA" id="ARBA00022692"/>
    </source>
</evidence>
<keyword evidence="7 8" id="KW-0472">Membrane</keyword>
<dbReference type="PANTHER" id="PTHR42718">
    <property type="entry name" value="MAJOR FACILITATOR SUPERFAMILY MULTIDRUG TRANSPORTER MFSC"/>
    <property type="match status" value="1"/>
</dbReference>
<dbReference type="GO" id="GO:0022857">
    <property type="term" value="F:transmembrane transporter activity"/>
    <property type="evidence" value="ECO:0007669"/>
    <property type="project" value="InterPro"/>
</dbReference>